<dbReference type="Pfam" id="PF21783">
    <property type="entry name" value="YNCE"/>
    <property type="match status" value="1"/>
</dbReference>
<keyword evidence="3" id="KW-0456">Lyase</keyword>
<dbReference type="EMBL" id="LT546645">
    <property type="protein sequence ID" value="SAI67914.1"/>
    <property type="molecule type" value="Genomic_DNA"/>
</dbReference>
<dbReference type="AlphaFoldDB" id="A0A157MCK5"/>
<dbReference type="GO" id="GO:0016829">
    <property type="term" value="F:lyase activity"/>
    <property type="evidence" value="ECO:0007669"/>
    <property type="project" value="UniProtKB-KW"/>
</dbReference>
<name>A0A157MCK5_9BORD</name>
<evidence type="ECO:0000313" key="4">
    <source>
        <dbReference type="Proteomes" id="UP000076825"/>
    </source>
</evidence>
<dbReference type="eggNOG" id="COG3391">
    <property type="taxonomic scope" value="Bacteria"/>
</dbReference>
<evidence type="ECO:0000256" key="1">
    <source>
        <dbReference type="ARBA" id="ARBA00022729"/>
    </source>
</evidence>
<dbReference type="PANTHER" id="PTHR47197:SF3">
    <property type="entry name" value="DIHYDRO-HEME D1 DEHYDROGENASE"/>
    <property type="match status" value="1"/>
</dbReference>
<accession>A0A157MCK5</accession>
<dbReference type="Proteomes" id="UP000076825">
    <property type="component" value="Chromosome 1"/>
</dbReference>
<sequence length="353" mass="38435">MPKCADAGARRRLSFWVFQTLNPLPLFRYALASAGMALSLAAVAGPAPIFVLNSLNANVSVIDPVSFTELRRVPTGKEPHHLYLTPDGQSLLVANALGDSITQLDPRTGEVQRTLTGIVDPYHLRFSPDMKWFVTAANRLDHIDIYAYKPLGPGQGFELTLARRVPAGKTPSHIAIDSQSTVAYVTLQDSNEVIAIDLNTQQPLWTLPVGSTPADVFLTRDDKTMLVALTGDSYVEAYDLTAQPPKLIERIKTGAGAHAFRGQGDDRHLFVSNRGANSISRIDLDTLKVTDTFAAPGGPDCMDITADGKQLLVTSRWAGKLTFIDLDTKKVSQQVRVGKSPHGVWTLDHAPMR</sequence>
<proteinExistence type="predicted"/>
<organism evidence="3 4">
    <name type="scientific">Bordetella trematum</name>
    <dbReference type="NCBI Taxonomy" id="123899"/>
    <lineage>
        <taxon>Bacteria</taxon>
        <taxon>Pseudomonadati</taxon>
        <taxon>Pseudomonadota</taxon>
        <taxon>Betaproteobacteria</taxon>
        <taxon>Burkholderiales</taxon>
        <taxon>Alcaligenaceae</taxon>
        <taxon>Bordetella</taxon>
    </lineage>
</organism>
<feature type="domain" description="YNCE-like beta-propeller" evidence="2">
    <location>
        <begin position="36"/>
        <end position="351"/>
    </location>
</feature>
<dbReference type="InterPro" id="IPR048433">
    <property type="entry name" value="YNCE-like_beta-prop"/>
</dbReference>
<dbReference type="STRING" id="123899.SAMEA3906487_00970"/>
<dbReference type="PANTHER" id="PTHR47197">
    <property type="entry name" value="PROTEIN NIRF"/>
    <property type="match status" value="1"/>
</dbReference>
<keyword evidence="1" id="KW-0732">Signal</keyword>
<protein>
    <submittedName>
        <fullName evidence="3">Streptogramin lyase</fullName>
    </submittedName>
</protein>
<dbReference type="SUPFAM" id="SSF50974">
    <property type="entry name" value="Nitrous oxide reductase, N-terminal domain"/>
    <property type="match status" value="1"/>
</dbReference>
<evidence type="ECO:0000313" key="3">
    <source>
        <dbReference type="EMBL" id="SAI67914.1"/>
    </source>
</evidence>
<dbReference type="Gene3D" id="2.130.10.10">
    <property type="entry name" value="YVTN repeat-like/Quinoprotein amine dehydrogenase"/>
    <property type="match status" value="2"/>
</dbReference>
<reference evidence="3 4" key="1">
    <citation type="submission" date="2016-04" db="EMBL/GenBank/DDBJ databases">
        <authorList>
            <consortium name="Pathogen Informatics"/>
        </authorList>
    </citation>
    <scope>NUCLEOTIDE SEQUENCE [LARGE SCALE GENOMIC DNA]</scope>
    <source>
        <strain evidence="3 4">H044680328</strain>
    </source>
</reference>
<evidence type="ECO:0000259" key="2">
    <source>
        <dbReference type="Pfam" id="PF21783"/>
    </source>
</evidence>
<dbReference type="InterPro" id="IPR015943">
    <property type="entry name" value="WD40/YVTN_repeat-like_dom_sf"/>
</dbReference>
<dbReference type="InterPro" id="IPR011045">
    <property type="entry name" value="N2O_reductase_N"/>
</dbReference>
<dbReference type="InterPro" id="IPR051200">
    <property type="entry name" value="Host-pathogen_enzymatic-act"/>
</dbReference>
<dbReference type="PATRIC" id="fig|123899.6.peg.948"/>
<keyword evidence="4" id="KW-1185">Reference proteome</keyword>
<dbReference type="KEGG" id="btrm:SAMEA390648700970"/>
<gene>
    <name evidence="3" type="ORF">SAMEA3906487_00970</name>
</gene>